<dbReference type="CDD" id="cd04699">
    <property type="entry name" value="NUDIX_MutT_Nudt1"/>
    <property type="match status" value="1"/>
</dbReference>
<dbReference type="EMBL" id="ADKX01000054">
    <property type="protein sequence ID" value="EFW02947.1"/>
    <property type="molecule type" value="Genomic_DNA"/>
</dbReference>
<dbReference type="PRINTS" id="PR00502">
    <property type="entry name" value="NUDIXFAMILY"/>
</dbReference>
<dbReference type="Pfam" id="PF00293">
    <property type="entry name" value="NUDIX"/>
    <property type="match status" value="1"/>
</dbReference>
<dbReference type="SUPFAM" id="SSF55811">
    <property type="entry name" value="Nudix"/>
    <property type="match status" value="1"/>
</dbReference>
<dbReference type="AlphaFoldDB" id="E7GGA3"/>
<dbReference type="OrthoDB" id="9787476at2"/>
<dbReference type="STRING" id="100884.GCA_000269565_03612"/>
<dbReference type="PROSITE" id="PS00893">
    <property type="entry name" value="NUDIX_BOX"/>
    <property type="match status" value="1"/>
</dbReference>
<name>E7GGA3_9FIRM</name>
<dbReference type="Gene3D" id="3.90.79.10">
    <property type="entry name" value="Nucleoside Triphosphate Pyrophosphohydrolase"/>
    <property type="match status" value="1"/>
</dbReference>
<dbReference type="eggNOG" id="COG1051">
    <property type="taxonomic scope" value="Bacteria"/>
</dbReference>
<dbReference type="InterPro" id="IPR020084">
    <property type="entry name" value="NUDIX_hydrolase_CS"/>
</dbReference>
<dbReference type="PANTHER" id="PTHR43736">
    <property type="entry name" value="ADP-RIBOSE PYROPHOSPHATASE"/>
    <property type="match status" value="1"/>
</dbReference>
<dbReference type="InterPro" id="IPR020476">
    <property type="entry name" value="Nudix_hydrolase"/>
</dbReference>
<evidence type="ECO:0000313" key="5">
    <source>
        <dbReference type="EMBL" id="EFW02947.1"/>
    </source>
</evidence>
<dbReference type="InterPro" id="IPR015797">
    <property type="entry name" value="NUDIX_hydrolase-like_dom_sf"/>
</dbReference>
<evidence type="ECO:0000256" key="3">
    <source>
        <dbReference type="RuleBase" id="RU003476"/>
    </source>
</evidence>
<dbReference type="HOGENOM" id="CLU_037162_18_3_9"/>
<comment type="similarity">
    <text evidence="1 3">Belongs to the Nudix hydrolase family.</text>
</comment>
<evidence type="ECO:0000256" key="1">
    <source>
        <dbReference type="ARBA" id="ARBA00005582"/>
    </source>
</evidence>
<dbReference type="PANTHER" id="PTHR43736:SF1">
    <property type="entry name" value="DIHYDRONEOPTERIN TRIPHOSPHATE DIPHOSPHATASE"/>
    <property type="match status" value="1"/>
</dbReference>
<dbReference type="RefSeq" id="WP_008790878.1">
    <property type="nucleotide sequence ID" value="NZ_AKCB01000003.1"/>
</dbReference>
<dbReference type="GeneID" id="78231366"/>
<reference evidence="5 6" key="1">
    <citation type="submission" date="2010-12" db="EMBL/GenBank/DDBJ databases">
        <title>The Genome Sequence of Coprobacillus sp. strain 29_1.</title>
        <authorList>
            <consortium name="The Broad Institute Genome Sequencing Platform"/>
            <person name="Earl A."/>
            <person name="Ward D."/>
            <person name="Feldgarden M."/>
            <person name="Gevers D."/>
            <person name="Daigneault M."/>
            <person name="Sibley C.D."/>
            <person name="White A."/>
            <person name="Strauss J."/>
            <person name="Allen-Vercoe E."/>
            <person name="Young S.K."/>
            <person name="Zeng Q."/>
            <person name="Gargeya S."/>
            <person name="Fitzgerald M."/>
            <person name="Haas B."/>
            <person name="Abouelleil A."/>
            <person name="Alvarado L."/>
            <person name="Arachchi H.M."/>
            <person name="Berlin A."/>
            <person name="Brown A."/>
            <person name="Chapman S.B."/>
            <person name="Chen Z."/>
            <person name="Dunbar C."/>
            <person name="Freedman E."/>
            <person name="Gearin G."/>
            <person name="Gellesch M."/>
            <person name="Goldberg J."/>
            <person name="Griggs A."/>
            <person name="Gujja S."/>
            <person name="Heilman E."/>
            <person name="Heiman D."/>
            <person name="Howarth C."/>
            <person name="Larson L."/>
            <person name="Lui A."/>
            <person name="MacDonald P.J.P."/>
            <person name="Mehta T."/>
            <person name="Montmayeur A."/>
            <person name="Murphy C."/>
            <person name="Neiman D."/>
            <person name="Pearson M."/>
            <person name="Priest M."/>
            <person name="Roberts A."/>
            <person name="Saif S."/>
            <person name="Shea T."/>
            <person name="Shenoy N."/>
            <person name="Sisk P."/>
            <person name="Stolte C."/>
            <person name="Sykes S."/>
            <person name="White J."/>
            <person name="Yandava C."/>
            <person name="Nusbaum C."/>
            <person name="Birren B."/>
        </authorList>
    </citation>
    <scope>NUCLEOTIDE SEQUENCE [LARGE SCALE GENOMIC DNA]</scope>
    <source>
        <strain evidence="5 6">29_1</strain>
    </source>
</reference>
<accession>E7GGA3</accession>
<protein>
    <recommendedName>
        <fullName evidence="4">Nudix hydrolase domain-containing protein</fullName>
    </recommendedName>
</protein>
<keyword evidence="2 3" id="KW-0378">Hydrolase</keyword>
<feature type="domain" description="Nudix hydrolase" evidence="4">
    <location>
        <begin position="5"/>
        <end position="134"/>
    </location>
</feature>
<evidence type="ECO:0000259" key="4">
    <source>
        <dbReference type="PROSITE" id="PS51462"/>
    </source>
</evidence>
<proteinExistence type="inferred from homology"/>
<evidence type="ECO:0000256" key="2">
    <source>
        <dbReference type="ARBA" id="ARBA00022801"/>
    </source>
</evidence>
<sequence>MENIRFHITVKAIVIYNHKVLILKKIKPSTDGLGYWELPGGGLEYGETPHQALTRELKEETNLDIKILKPVYTFTAIRPHYQTVGIGFLTIPTNDNVVISDEHTDFKFVHPTELKEYLNQQIYNDIIITLQEYENMKLEE</sequence>
<dbReference type="Proteomes" id="UP000003157">
    <property type="component" value="Unassembled WGS sequence"/>
</dbReference>
<dbReference type="GO" id="GO:0016787">
    <property type="term" value="F:hydrolase activity"/>
    <property type="evidence" value="ECO:0007669"/>
    <property type="project" value="UniProtKB-KW"/>
</dbReference>
<dbReference type="InterPro" id="IPR000086">
    <property type="entry name" value="NUDIX_hydrolase_dom"/>
</dbReference>
<comment type="caution">
    <text evidence="5">The sequence shown here is derived from an EMBL/GenBank/DDBJ whole genome shotgun (WGS) entry which is preliminary data.</text>
</comment>
<keyword evidence="6" id="KW-1185">Reference proteome</keyword>
<dbReference type="PROSITE" id="PS51462">
    <property type="entry name" value="NUDIX"/>
    <property type="match status" value="1"/>
</dbReference>
<evidence type="ECO:0000313" key="6">
    <source>
        <dbReference type="Proteomes" id="UP000003157"/>
    </source>
</evidence>
<organism evidence="5 6">
    <name type="scientific">Coprobacillus cateniformis</name>
    <dbReference type="NCBI Taxonomy" id="100884"/>
    <lineage>
        <taxon>Bacteria</taxon>
        <taxon>Bacillati</taxon>
        <taxon>Bacillota</taxon>
        <taxon>Erysipelotrichia</taxon>
        <taxon>Erysipelotrichales</taxon>
        <taxon>Coprobacillaceae</taxon>
        <taxon>Coprobacillus</taxon>
    </lineage>
</organism>
<gene>
    <name evidence="5" type="ORF">HMPREF9488_03796</name>
</gene>